<accession>A0A174SPY3</accession>
<evidence type="ECO:0000313" key="3">
    <source>
        <dbReference type="Proteomes" id="UP000095712"/>
    </source>
</evidence>
<dbReference type="AlphaFoldDB" id="A0A174SPY3"/>
<reference evidence="2 3" key="1">
    <citation type="submission" date="2015-09" db="EMBL/GenBank/DDBJ databases">
        <authorList>
            <consortium name="Pathogen Informatics"/>
        </authorList>
    </citation>
    <scope>NUCLEOTIDE SEQUENCE [LARGE SCALE GENOMIC DNA]</scope>
    <source>
        <strain evidence="2 3">2789STDY5834911</strain>
    </source>
</reference>
<gene>
    <name evidence="2" type="ORF">ERS852523_03555</name>
</gene>
<proteinExistence type="predicted"/>
<protein>
    <submittedName>
        <fullName evidence="2">Uncharacterized protein</fullName>
    </submittedName>
</protein>
<keyword evidence="1" id="KW-0812">Transmembrane</keyword>
<evidence type="ECO:0000313" key="2">
    <source>
        <dbReference type="EMBL" id="CUP99793.1"/>
    </source>
</evidence>
<organism evidence="2 3">
    <name type="scientific">Blautia wexlerae</name>
    <dbReference type="NCBI Taxonomy" id="418240"/>
    <lineage>
        <taxon>Bacteria</taxon>
        <taxon>Bacillati</taxon>
        <taxon>Bacillota</taxon>
        <taxon>Clostridia</taxon>
        <taxon>Lachnospirales</taxon>
        <taxon>Lachnospiraceae</taxon>
        <taxon>Blautia</taxon>
    </lineage>
</organism>
<keyword evidence="1" id="KW-1133">Transmembrane helix</keyword>
<evidence type="ECO:0000256" key="1">
    <source>
        <dbReference type="SAM" id="Phobius"/>
    </source>
</evidence>
<sequence length="43" mass="5185">MLELFVQLFKAVLQLFLALLNPIFLRFCMFCAVNCLDRYNYSY</sequence>
<dbReference type="Proteomes" id="UP000095712">
    <property type="component" value="Unassembled WGS sequence"/>
</dbReference>
<feature type="transmembrane region" description="Helical" evidence="1">
    <location>
        <begin position="12"/>
        <end position="36"/>
    </location>
</feature>
<name>A0A174SPY3_9FIRM</name>
<keyword evidence="1" id="KW-0472">Membrane</keyword>
<dbReference type="EMBL" id="CZAW01000055">
    <property type="protein sequence ID" value="CUP99793.1"/>
    <property type="molecule type" value="Genomic_DNA"/>
</dbReference>